<dbReference type="InterPro" id="IPR001041">
    <property type="entry name" value="2Fe-2S_ferredoxin-type"/>
</dbReference>
<accession>A0A3S0SMG6</accession>
<dbReference type="GO" id="GO:0140647">
    <property type="term" value="P:P450-containing electron transport chain"/>
    <property type="evidence" value="ECO:0007669"/>
    <property type="project" value="InterPro"/>
</dbReference>
<dbReference type="PROSITE" id="PS00814">
    <property type="entry name" value="ADX"/>
    <property type="match status" value="1"/>
</dbReference>
<evidence type="ECO:0000259" key="7">
    <source>
        <dbReference type="PROSITE" id="PS51085"/>
    </source>
</evidence>
<name>A0A3S0SMG6_9HYPH</name>
<feature type="domain" description="2Fe-2S ferredoxin-type" evidence="7">
    <location>
        <begin position="2"/>
        <end position="106"/>
    </location>
</feature>
<evidence type="ECO:0000256" key="6">
    <source>
        <dbReference type="ARBA" id="ARBA00034078"/>
    </source>
</evidence>
<dbReference type="SUPFAM" id="SSF54292">
    <property type="entry name" value="2Fe-2S ferredoxin-like"/>
    <property type="match status" value="1"/>
</dbReference>
<comment type="similarity">
    <text evidence="1">Belongs to the adrenodoxin/putidaredoxin family.</text>
</comment>
<dbReference type="Gene3D" id="3.10.20.30">
    <property type="match status" value="1"/>
</dbReference>
<proteinExistence type="inferred from homology"/>
<dbReference type="PANTHER" id="PTHR23426">
    <property type="entry name" value="FERREDOXIN/ADRENODOXIN"/>
    <property type="match status" value="1"/>
</dbReference>
<dbReference type="GO" id="GO:0051537">
    <property type="term" value="F:2 iron, 2 sulfur cluster binding"/>
    <property type="evidence" value="ECO:0007669"/>
    <property type="project" value="UniProtKB-KW"/>
</dbReference>
<keyword evidence="3" id="KW-0479">Metal-binding</keyword>
<dbReference type="InterPro" id="IPR018298">
    <property type="entry name" value="Adrenodoxin_Fe-S_BS"/>
</dbReference>
<comment type="cofactor">
    <cofactor evidence="6">
        <name>[2Fe-2S] cluster</name>
        <dbReference type="ChEBI" id="CHEBI:190135"/>
    </cofactor>
</comment>
<dbReference type="PROSITE" id="PS51085">
    <property type="entry name" value="2FE2S_FER_2"/>
    <property type="match status" value="1"/>
</dbReference>
<evidence type="ECO:0000256" key="5">
    <source>
        <dbReference type="ARBA" id="ARBA00023014"/>
    </source>
</evidence>
<evidence type="ECO:0000256" key="1">
    <source>
        <dbReference type="ARBA" id="ARBA00010914"/>
    </source>
</evidence>
<dbReference type="AlphaFoldDB" id="A0A3S0SMG6"/>
<evidence type="ECO:0000256" key="4">
    <source>
        <dbReference type="ARBA" id="ARBA00023004"/>
    </source>
</evidence>
<dbReference type="InterPro" id="IPR001055">
    <property type="entry name" value="Adrenodoxin-like"/>
</dbReference>
<keyword evidence="2" id="KW-0001">2Fe-2S</keyword>
<dbReference type="Pfam" id="PF00111">
    <property type="entry name" value="Fer2"/>
    <property type="match status" value="1"/>
</dbReference>
<keyword evidence="5" id="KW-0411">Iron-sulfur</keyword>
<dbReference type="Proteomes" id="UP000278823">
    <property type="component" value="Unassembled WGS sequence"/>
</dbReference>
<dbReference type="PRINTS" id="PR00355">
    <property type="entry name" value="ADRENODOXIN"/>
</dbReference>
<protein>
    <submittedName>
        <fullName evidence="8">(2Fe-2S)-binding protein</fullName>
    </submittedName>
</protein>
<dbReference type="CDD" id="cd00207">
    <property type="entry name" value="fer2"/>
    <property type="match status" value="1"/>
</dbReference>
<organism evidence="8 9">
    <name type="scientific">Rhizobium vallis</name>
    <dbReference type="NCBI Taxonomy" id="634290"/>
    <lineage>
        <taxon>Bacteria</taxon>
        <taxon>Pseudomonadati</taxon>
        <taxon>Pseudomonadota</taxon>
        <taxon>Alphaproteobacteria</taxon>
        <taxon>Hyphomicrobiales</taxon>
        <taxon>Rhizobiaceae</taxon>
        <taxon>Rhizobium/Agrobacterium group</taxon>
        <taxon>Rhizobium</taxon>
    </lineage>
</organism>
<dbReference type="EMBL" id="RJTH01000015">
    <property type="protein sequence ID" value="RUM20460.1"/>
    <property type="molecule type" value="Genomic_DNA"/>
</dbReference>
<dbReference type="InterPro" id="IPR012675">
    <property type="entry name" value="Beta-grasp_dom_sf"/>
</dbReference>
<reference evidence="9" key="1">
    <citation type="submission" date="2018-11" db="EMBL/GenBank/DDBJ databases">
        <title>Rhizobium chutanense sp. nov., isolated from root nodules of Phaseolus vulgaris in China.</title>
        <authorList>
            <person name="Huo Y."/>
        </authorList>
    </citation>
    <scope>NUCLEOTIDE SEQUENCE [LARGE SCALE GENOMIC DNA]</scope>
    <source>
        <strain evidence="9">CCBAU 65647</strain>
    </source>
</reference>
<evidence type="ECO:0000256" key="3">
    <source>
        <dbReference type="ARBA" id="ARBA00022723"/>
    </source>
</evidence>
<dbReference type="GO" id="GO:0009055">
    <property type="term" value="F:electron transfer activity"/>
    <property type="evidence" value="ECO:0007669"/>
    <property type="project" value="TreeGrafter"/>
</dbReference>
<gene>
    <name evidence="8" type="ORF">EFQ99_29480</name>
</gene>
<dbReference type="InterPro" id="IPR036010">
    <property type="entry name" value="2Fe-2S_ferredoxin-like_sf"/>
</dbReference>
<evidence type="ECO:0000313" key="9">
    <source>
        <dbReference type="Proteomes" id="UP000278823"/>
    </source>
</evidence>
<dbReference type="RefSeq" id="WP_126924680.1">
    <property type="nucleotide sequence ID" value="NZ_ML133699.1"/>
</dbReference>
<dbReference type="PANTHER" id="PTHR23426:SF65">
    <property type="entry name" value="FERREDOXIN-2, MITOCHONDRIAL"/>
    <property type="match status" value="1"/>
</dbReference>
<evidence type="ECO:0000256" key="2">
    <source>
        <dbReference type="ARBA" id="ARBA00022714"/>
    </source>
</evidence>
<sequence>MPVVVFVTADGRRIECEGQSGDTVMHVAVANGVEGIIGECGGSMMCATCHCFVDSEWIARAGSRKDGETDMLECAAVAPRSTSRLSCQVRLNEEMDGLIVHLPEMQI</sequence>
<keyword evidence="4" id="KW-0408">Iron</keyword>
<evidence type="ECO:0000313" key="8">
    <source>
        <dbReference type="EMBL" id="RUM20460.1"/>
    </source>
</evidence>
<dbReference type="GO" id="GO:0046872">
    <property type="term" value="F:metal ion binding"/>
    <property type="evidence" value="ECO:0007669"/>
    <property type="project" value="UniProtKB-KW"/>
</dbReference>
<keyword evidence="9" id="KW-1185">Reference proteome</keyword>
<dbReference type="GO" id="GO:0005829">
    <property type="term" value="C:cytosol"/>
    <property type="evidence" value="ECO:0007669"/>
    <property type="project" value="TreeGrafter"/>
</dbReference>
<dbReference type="OrthoDB" id="9799640at2"/>
<comment type="caution">
    <text evidence="8">The sequence shown here is derived from an EMBL/GenBank/DDBJ whole genome shotgun (WGS) entry which is preliminary data.</text>
</comment>